<sequence>MPVLRQQQRSVWRGADGRARVPAPFRADLPLTKPSGPSRGMVVQRERPLRHEQLPGGRRQPRDRVLTAGGPGTRGPHLPGVPPRPAGWRVVPGHRGPEDALVRGPRHRPGAGPLISHNQSGRSYQQWHLLLKLNPGLLRPSSPRLKLVPENQSNTPKRTIRPNKFEANNTTSPTQQHHPHKLSCRKLQHQPMPTPQNPRTAIGIRAHPQQIWYAILQQEGAHATTLNLSILRIPKALAVPAKLRFIRTTLLNVIGEYKVTRAGIRTTEPTAQSPDTFRLNIEGVAQEVLASGAVSTYFAGPIAKIAGCLNITPRTDVKEYINGDKSYPGENNWSELKKEEREAFLAALCALALPEQNSHLATEED</sequence>
<feature type="region of interest" description="Disordered" evidence="1">
    <location>
        <begin position="23"/>
        <end position="85"/>
    </location>
</feature>
<proteinExistence type="predicted"/>
<evidence type="ECO:0000313" key="3">
    <source>
        <dbReference type="Proteomes" id="UP000288758"/>
    </source>
</evidence>
<gene>
    <name evidence="2" type="ORF">EJ065_4887</name>
</gene>
<feature type="region of interest" description="Disordered" evidence="1">
    <location>
        <begin position="142"/>
        <end position="179"/>
    </location>
</feature>
<protein>
    <submittedName>
        <fullName evidence="2">Uncharacterized protein</fullName>
    </submittedName>
</protein>
<evidence type="ECO:0000313" key="2">
    <source>
        <dbReference type="EMBL" id="QAT86429.1"/>
    </source>
</evidence>
<dbReference type="Proteomes" id="UP000288758">
    <property type="component" value="Chromosome"/>
</dbReference>
<name>A0A410RWU9_CORCK</name>
<reference evidence="2 3" key="1">
    <citation type="submission" date="2018-12" db="EMBL/GenBank/DDBJ databases">
        <title>Complete Genome Sequence of the Corallopyronin A producing Myxobacterium Corallococcus coralloides B035.</title>
        <authorList>
            <person name="Bouhired S.M."/>
            <person name="Rupp O."/>
            <person name="Blom J."/>
            <person name="Schaeberle T.F."/>
            <person name="Kehraus S."/>
            <person name="Schiefer A."/>
            <person name="Pfarr K."/>
            <person name="Goesmann A."/>
            <person name="Hoerauf A."/>
            <person name="Koenig G.M."/>
        </authorList>
    </citation>
    <scope>NUCLEOTIDE SEQUENCE [LARGE SCALE GENOMIC DNA]</scope>
    <source>
        <strain evidence="2 3">B035</strain>
    </source>
</reference>
<dbReference type="AlphaFoldDB" id="A0A410RWU9"/>
<evidence type="ECO:0000256" key="1">
    <source>
        <dbReference type="SAM" id="MobiDB-lite"/>
    </source>
</evidence>
<organism evidence="2 3">
    <name type="scientific">Corallococcus coralloides</name>
    <name type="common">Myxococcus coralloides</name>
    <dbReference type="NCBI Taxonomy" id="184914"/>
    <lineage>
        <taxon>Bacteria</taxon>
        <taxon>Pseudomonadati</taxon>
        <taxon>Myxococcota</taxon>
        <taxon>Myxococcia</taxon>
        <taxon>Myxococcales</taxon>
        <taxon>Cystobacterineae</taxon>
        <taxon>Myxococcaceae</taxon>
        <taxon>Corallococcus</taxon>
    </lineage>
</organism>
<feature type="compositionally biased region" description="Basic and acidic residues" evidence="1">
    <location>
        <begin position="44"/>
        <end position="53"/>
    </location>
</feature>
<feature type="compositionally biased region" description="Polar residues" evidence="1">
    <location>
        <begin position="166"/>
        <end position="176"/>
    </location>
</feature>
<dbReference type="EMBL" id="CP034669">
    <property type="protein sequence ID" value="QAT86429.1"/>
    <property type="molecule type" value="Genomic_DNA"/>
</dbReference>
<accession>A0A410RWU9</accession>